<proteinExistence type="predicted"/>
<feature type="domain" description="RES" evidence="2">
    <location>
        <begin position="232"/>
        <end position="396"/>
    </location>
</feature>
<evidence type="ECO:0000313" key="4">
    <source>
        <dbReference type="Proteomes" id="UP000298234"/>
    </source>
</evidence>
<sequence length="485" mass="54339">MMVGPPAPPAAENAPRARPRQNTDHQMKDSNRICANCVTDPYLRKEIGRSETIDEQCDYCEEIGPTYSMADLAARCDEVIDRFYTLTSDDWAVVHFDRAPRGEQLLTILSQWLNPEDETSTYDLDAVLRDGWGNSDSSKYDDDPWFIREDASTGEFGAAWHRMERSLREEARLVNPAVSETLERVFGGIHGDRTEDGRGAILEVGPDRDIHTLFRARVFETEQAMERALEHPERELGPPAATFVTAGRMNAKGVSVFYGARDERTALREVRPPVGSSVVTAAFRITRPLRLLDLSALRATRVDPSRSLFDPETAPLVERVAFLKQLEAKLTMAVMPSMTDDGYLITQAVADYLSTHPDLSLDGIYFRSVQSKAKTDDVGGHNVILFHKAASVLHAREADKIPTRANLWFRPDEDEWYVPSITTLAPTAQTSRPLWQSTDARTPALELLRDTLSIHKVEGVEIETTTTQIQHSVEQDHSGGFREGT</sequence>
<protein>
    <submittedName>
        <fullName evidence="3">RES domain-containing protein</fullName>
    </submittedName>
</protein>
<reference evidence="3 4" key="1">
    <citation type="submission" date="2019-03" db="EMBL/GenBank/DDBJ databases">
        <title>Burkholderia cepacia outbreak.</title>
        <authorList>
            <person name="Farzana R."/>
            <person name="Walsh T.R."/>
        </authorList>
    </citation>
    <scope>NUCLEOTIDE SEQUENCE [LARGE SCALE GENOMIC DNA]</scope>
    <source>
        <strain evidence="4">d13</strain>
    </source>
</reference>
<accession>A0AAX2RGG4</accession>
<dbReference type="InterPro" id="IPR014914">
    <property type="entry name" value="RES_dom"/>
</dbReference>
<dbReference type="AlphaFoldDB" id="A0AAX2RGG4"/>
<dbReference type="EMBL" id="SNSQ01000041">
    <property type="protein sequence ID" value="TEU40073.1"/>
    <property type="molecule type" value="Genomic_DNA"/>
</dbReference>
<evidence type="ECO:0000313" key="3">
    <source>
        <dbReference type="EMBL" id="TEU40073.1"/>
    </source>
</evidence>
<gene>
    <name evidence="3" type="ORF">E3D37_29430</name>
</gene>
<organism evidence="3 4">
    <name type="scientific">Burkholderia cepacia</name>
    <name type="common">Pseudomonas cepacia</name>
    <dbReference type="NCBI Taxonomy" id="292"/>
    <lineage>
        <taxon>Bacteria</taxon>
        <taxon>Pseudomonadati</taxon>
        <taxon>Pseudomonadota</taxon>
        <taxon>Betaproteobacteria</taxon>
        <taxon>Burkholderiales</taxon>
        <taxon>Burkholderiaceae</taxon>
        <taxon>Burkholderia</taxon>
        <taxon>Burkholderia cepacia complex</taxon>
    </lineage>
</organism>
<dbReference type="Proteomes" id="UP000298234">
    <property type="component" value="Unassembled WGS sequence"/>
</dbReference>
<evidence type="ECO:0000259" key="2">
    <source>
        <dbReference type="SMART" id="SM00953"/>
    </source>
</evidence>
<feature type="region of interest" description="Disordered" evidence="1">
    <location>
        <begin position="1"/>
        <end position="28"/>
    </location>
</feature>
<evidence type="ECO:0000256" key="1">
    <source>
        <dbReference type="SAM" id="MobiDB-lite"/>
    </source>
</evidence>
<name>A0AAX2RGG4_BURCE</name>
<dbReference type="SMART" id="SM00953">
    <property type="entry name" value="RES"/>
    <property type="match status" value="1"/>
</dbReference>
<dbReference type="Pfam" id="PF08808">
    <property type="entry name" value="RES"/>
    <property type="match status" value="1"/>
</dbReference>
<comment type="caution">
    <text evidence="3">The sequence shown here is derived from an EMBL/GenBank/DDBJ whole genome shotgun (WGS) entry which is preliminary data.</text>
</comment>